<evidence type="ECO:0000259" key="1">
    <source>
        <dbReference type="PROSITE" id="PS51729"/>
    </source>
</evidence>
<dbReference type="Gene3D" id="3.40.630.30">
    <property type="match status" value="1"/>
</dbReference>
<dbReference type="GO" id="GO:0016740">
    <property type="term" value="F:transferase activity"/>
    <property type="evidence" value="ECO:0007669"/>
    <property type="project" value="UniProtKB-KW"/>
</dbReference>
<dbReference type="EMBL" id="CP003418">
    <property type="protein sequence ID" value="AFH50759.1"/>
    <property type="molecule type" value="Genomic_DNA"/>
</dbReference>
<keyword evidence="2" id="KW-0808">Transferase</keyword>
<dbReference type="KEGG" id="ial:IALB_3056"/>
<dbReference type="PANTHER" id="PTHR31435:SF9">
    <property type="entry name" value="PROTEIN NATD1"/>
    <property type="match status" value="1"/>
</dbReference>
<proteinExistence type="predicted"/>
<dbReference type="RefSeq" id="WP_014561895.1">
    <property type="nucleotide sequence ID" value="NC_017464.1"/>
</dbReference>
<dbReference type="OrthoDB" id="9793389at2"/>
<dbReference type="eggNOG" id="COG2388">
    <property type="taxonomic scope" value="Bacteria"/>
</dbReference>
<dbReference type="SUPFAM" id="SSF55729">
    <property type="entry name" value="Acyl-CoA N-acyltransferases (Nat)"/>
    <property type="match status" value="1"/>
</dbReference>
<sequence>MEVIHDKVNNRFVINIDGLDSFVEYSLNEKEMNLYHTYTPPQLRGKGLAEKVVLSAIEYAKENSLKVIPSCSYVAVFMQRHPEYSELLK</sequence>
<dbReference type="InterPro" id="IPR045057">
    <property type="entry name" value="Gcn5-rel_NAT"/>
</dbReference>
<organism evidence="2 3">
    <name type="scientific">Ignavibacterium album (strain DSM 19864 / JCM 16511 / NBRC 101810 / Mat9-16)</name>
    <dbReference type="NCBI Taxonomy" id="945713"/>
    <lineage>
        <taxon>Bacteria</taxon>
        <taxon>Pseudomonadati</taxon>
        <taxon>Ignavibacteriota</taxon>
        <taxon>Ignavibacteria</taxon>
        <taxon>Ignavibacteriales</taxon>
        <taxon>Ignavibacteriaceae</taxon>
        <taxon>Ignavibacterium</taxon>
    </lineage>
</organism>
<dbReference type="STRING" id="945713.IALB_3056"/>
<dbReference type="InterPro" id="IPR016181">
    <property type="entry name" value="Acyl_CoA_acyltransferase"/>
</dbReference>
<protein>
    <submittedName>
        <fullName evidence="2">Putative acetyltransferase</fullName>
    </submittedName>
</protein>
<feature type="domain" description="N-acetyltransferase" evidence="1">
    <location>
        <begin position="4"/>
        <end position="89"/>
    </location>
</feature>
<dbReference type="AlphaFoldDB" id="I0AP52"/>
<dbReference type="PANTHER" id="PTHR31435">
    <property type="entry name" value="PROTEIN NATD1"/>
    <property type="match status" value="1"/>
</dbReference>
<name>I0AP52_IGNAJ</name>
<keyword evidence="3" id="KW-1185">Reference proteome</keyword>
<dbReference type="PROSITE" id="PS51729">
    <property type="entry name" value="GNAT_YJDJ"/>
    <property type="match status" value="1"/>
</dbReference>
<dbReference type="Proteomes" id="UP000007394">
    <property type="component" value="Chromosome"/>
</dbReference>
<gene>
    <name evidence="2" type="ordered locus">IALB_3056</name>
</gene>
<dbReference type="InterPro" id="IPR031165">
    <property type="entry name" value="GNAT_YJDJ"/>
</dbReference>
<reference evidence="2 3" key="1">
    <citation type="journal article" date="2012" name="Front. Microbiol.">
        <title>Complete genome of Ignavibacterium album, a metabolically versatile, flagellated, facultative anaerobe from the phylum Chlorobi.</title>
        <authorList>
            <person name="Liu Z."/>
            <person name="Frigaard N.-U."/>
            <person name="Vogl K."/>
            <person name="Iino T."/>
            <person name="Ohkuma M."/>
            <person name="Overmann J."/>
            <person name="Bryant D.A."/>
        </authorList>
    </citation>
    <scope>NUCLEOTIDE SEQUENCE [LARGE SCALE GENOMIC DNA]</scope>
    <source>
        <strain evidence="3">DSM 19864 / JCM 16511 / NBRC 101810 / Mat9-16</strain>
    </source>
</reference>
<dbReference type="HOGENOM" id="CLU_132888_1_2_10"/>
<dbReference type="Pfam" id="PF14542">
    <property type="entry name" value="Acetyltransf_CG"/>
    <property type="match status" value="1"/>
</dbReference>
<accession>I0AP52</accession>
<evidence type="ECO:0000313" key="2">
    <source>
        <dbReference type="EMBL" id="AFH50759.1"/>
    </source>
</evidence>
<evidence type="ECO:0000313" key="3">
    <source>
        <dbReference type="Proteomes" id="UP000007394"/>
    </source>
</evidence>